<keyword evidence="3" id="KW-1185">Reference proteome</keyword>
<evidence type="ECO:0000313" key="3">
    <source>
        <dbReference type="Proteomes" id="UP000595564"/>
    </source>
</evidence>
<name>A0A7R6PNW9_9BACT</name>
<gene>
    <name evidence="2" type="ORF">TTHT_2078</name>
</gene>
<dbReference type="EMBL" id="AP017470">
    <property type="protein sequence ID" value="BBB33517.1"/>
    <property type="molecule type" value="Genomic_DNA"/>
</dbReference>
<dbReference type="InterPro" id="IPR007454">
    <property type="entry name" value="UPF0250_YbeD-like"/>
</dbReference>
<dbReference type="Pfam" id="PF04359">
    <property type="entry name" value="DUF493"/>
    <property type="match status" value="1"/>
</dbReference>
<dbReference type="KEGG" id="thyd:TTHT_2078"/>
<reference evidence="2 3" key="1">
    <citation type="journal article" date="2012" name="Extremophiles">
        <title>Thermotomaculum hydrothermale gen. nov., sp. nov., a novel heterotrophic thermophile within the phylum Acidobacteria from a deep-sea hydrothermal vent chimney in the Southern Okinawa Trough.</title>
        <authorList>
            <person name="Izumi H."/>
            <person name="Nunoura T."/>
            <person name="Miyazaki M."/>
            <person name="Mino S."/>
            <person name="Toki T."/>
            <person name="Takai K."/>
            <person name="Sako Y."/>
            <person name="Sawabe T."/>
            <person name="Nakagawa S."/>
        </authorList>
    </citation>
    <scope>NUCLEOTIDE SEQUENCE [LARGE SCALE GENOMIC DNA]</scope>
    <source>
        <strain evidence="2 3">AC55</strain>
    </source>
</reference>
<organism evidence="2 3">
    <name type="scientific">Thermotomaculum hydrothermale</name>
    <dbReference type="NCBI Taxonomy" id="981385"/>
    <lineage>
        <taxon>Bacteria</taxon>
        <taxon>Pseudomonadati</taxon>
        <taxon>Acidobacteriota</taxon>
        <taxon>Holophagae</taxon>
        <taxon>Thermotomaculales</taxon>
        <taxon>Thermotomaculaceae</taxon>
        <taxon>Thermotomaculum</taxon>
    </lineage>
</organism>
<dbReference type="PANTHER" id="PTHR38036:SF1">
    <property type="entry name" value="UPF0250 PROTEIN YBED"/>
    <property type="match status" value="1"/>
</dbReference>
<dbReference type="InterPro" id="IPR027471">
    <property type="entry name" value="YbeD-like_sf"/>
</dbReference>
<dbReference type="PANTHER" id="PTHR38036">
    <property type="entry name" value="UPF0250 PROTEIN YBED"/>
    <property type="match status" value="1"/>
</dbReference>
<dbReference type="GO" id="GO:0005829">
    <property type="term" value="C:cytosol"/>
    <property type="evidence" value="ECO:0007669"/>
    <property type="project" value="TreeGrafter"/>
</dbReference>
<evidence type="ECO:0000313" key="2">
    <source>
        <dbReference type="EMBL" id="BBB33517.1"/>
    </source>
</evidence>
<protein>
    <submittedName>
        <fullName evidence="2">Uncharacterized protein</fullName>
    </submittedName>
</protein>
<sequence length="114" mass="13307">MDNKGNGKDKAFQQNYCILTGKKQSLDDLIDFPCDYTFKIMGKADILIIEEVVKEMEKIIEREINRSLISLKESSGGKYNSYTVRVFLKEADELKRIYEYLKTLKDQSTIAYYL</sequence>
<dbReference type="SUPFAM" id="SSF117991">
    <property type="entry name" value="YbeD/HP0495-like"/>
    <property type="match status" value="1"/>
</dbReference>
<dbReference type="RefSeq" id="WP_201327827.1">
    <property type="nucleotide sequence ID" value="NZ_AP017470.1"/>
</dbReference>
<accession>A0A7R6PNW9</accession>
<dbReference type="Proteomes" id="UP000595564">
    <property type="component" value="Chromosome"/>
</dbReference>
<dbReference type="AlphaFoldDB" id="A0A7R6PNW9"/>
<evidence type="ECO:0000256" key="1">
    <source>
        <dbReference type="ARBA" id="ARBA00008460"/>
    </source>
</evidence>
<dbReference type="Gene3D" id="3.30.70.260">
    <property type="match status" value="1"/>
</dbReference>
<comment type="similarity">
    <text evidence="1">Belongs to the UPF0250 family.</text>
</comment>
<proteinExistence type="inferred from homology"/>